<dbReference type="PANTHER" id="PTHR24417:SF7">
    <property type="entry name" value="CHROMATIN MODIFICATION-RELATED PROTEIN EAF1"/>
    <property type="match status" value="1"/>
</dbReference>
<dbReference type="PROSITE" id="PS00109">
    <property type="entry name" value="PROTEIN_KINASE_TYR"/>
    <property type="match status" value="1"/>
</dbReference>
<feature type="region of interest" description="Disordered" evidence="1">
    <location>
        <begin position="529"/>
        <end position="590"/>
    </location>
</feature>
<dbReference type="InterPro" id="IPR001245">
    <property type="entry name" value="Ser-Thr/Tyr_kinase_cat_dom"/>
</dbReference>
<protein>
    <recommendedName>
        <fullName evidence="3">Protein kinase domain-containing protein</fullName>
    </recommendedName>
</protein>
<feature type="compositionally biased region" description="Polar residues" evidence="1">
    <location>
        <begin position="530"/>
        <end position="542"/>
    </location>
</feature>
<accession>A0A3M6T602</accession>
<dbReference type="STRING" id="46731.A0A3M6T602"/>
<keyword evidence="2" id="KW-0472">Membrane</keyword>
<dbReference type="Gene3D" id="1.10.510.10">
    <property type="entry name" value="Transferase(Phosphotransferase) domain 1"/>
    <property type="match status" value="1"/>
</dbReference>
<dbReference type="AlphaFoldDB" id="A0A3M6T602"/>
<dbReference type="EMBL" id="RCHS01004216">
    <property type="protein sequence ID" value="RMX36810.1"/>
    <property type="molecule type" value="Genomic_DNA"/>
</dbReference>
<dbReference type="InterPro" id="IPR000719">
    <property type="entry name" value="Prot_kinase_dom"/>
</dbReference>
<feature type="domain" description="Protein kinase" evidence="3">
    <location>
        <begin position="219"/>
        <end position="481"/>
    </location>
</feature>
<dbReference type="PROSITE" id="PS50011">
    <property type="entry name" value="PROTEIN_KINASE_DOM"/>
    <property type="match status" value="1"/>
</dbReference>
<feature type="region of interest" description="Disordered" evidence="1">
    <location>
        <begin position="655"/>
        <end position="714"/>
    </location>
</feature>
<keyword evidence="5" id="KW-1185">Reference proteome</keyword>
<dbReference type="Gene3D" id="3.30.200.20">
    <property type="entry name" value="Phosphorylase Kinase, domain 1"/>
    <property type="match status" value="1"/>
</dbReference>
<dbReference type="OrthoDB" id="5973359at2759"/>
<feature type="transmembrane region" description="Helical" evidence="2">
    <location>
        <begin position="105"/>
        <end position="130"/>
    </location>
</feature>
<evidence type="ECO:0000313" key="4">
    <source>
        <dbReference type="EMBL" id="RMX36810.1"/>
    </source>
</evidence>
<dbReference type="Pfam" id="PF07714">
    <property type="entry name" value="PK_Tyr_Ser-Thr"/>
    <property type="match status" value="1"/>
</dbReference>
<dbReference type="InterPro" id="IPR011009">
    <property type="entry name" value="Kinase-like_dom_sf"/>
</dbReference>
<feature type="compositionally biased region" description="Acidic residues" evidence="1">
    <location>
        <begin position="656"/>
        <end position="674"/>
    </location>
</feature>
<gene>
    <name evidence="4" type="ORF">pdam_00009015</name>
</gene>
<comment type="caution">
    <text evidence="4">The sequence shown here is derived from an EMBL/GenBank/DDBJ whole genome shotgun (WGS) entry which is preliminary data.</text>
</comment>
<feature type="compositionally biased region" description="Basic and acidic residues" evidence="1">
    <location>
        <begin position="682"/>
        <end position="692"/>
    </location>
</feature>
<dbReference type="Proteomes" id="UP000275408">
    <property type="component" value="Unassembled WGS sequence"/>
</dbReference>
<evidence type="ECO:0000259" key="3">
    <source>
        <dbReference type="PROSITE" id="PS50011"/>
    </source>
</evidence>
<name>A0A3M6T602_POCDA</name>
<evidence type="ECO:0000256" key="1">
    <source>
        <dbReference type="SAM" id="MobiDB-lite"/>
    </source>
</evidence>
<dbReference type="GO" id="GO:0005524">
    <property type="term" value="F:ATP binding"/>
    <property type="evidence" value="ECO:0007669"/>
    <property type="project" value="InterPro"/>
</dbReference>
<dbReference type="InterPro" id="IPR008266">
    <property type="entry name" value="Tyr_kinase_AS"/>
</dbReference>
<organism evidence="4 5">
    <name type="scientific">Pocillopora damicornis</name>
    <name type="common">Cauliflower coral</name>
    <name type="synonym">Millepora damicornis</name>
    <dbReference type="NCBI Taxonomy" id="46731"/>
    <lineage>
        <taxon>Eukaryota</taxon>
        <taxon>Metazoa</taxon>
        <taxon>Cnidaria</taxon>
        <taxon>Anthozoa</taxon>
        <taxon>Hexacorallia</taxon>
        <taxon>Scleractinia</taxon>
        <taxon>Astrocoeniina</taxon>
        <taxon>Pocilloporidae</taxon>
        <taxon>Pocillopora</taxon>
    </lineage>
</organism>
<dbReference type="GO" id="GO:0004672">
    <property type="term" value="F:protein kinase activity"/>
    <property type="evidence" value="ECO:0007669"/>
    <property type="project" value="InterPro"/>
</dbReference>
<keyword evidence="2" id="KW-0812">Transmembrane</keyword>
<keyword evidence="2" id="KW-1133">Transmembrane helix</keyword>
<feature type="compositionally biased region" description="Polar residues" evidence="1">
    <location>
        <begin position="549"/>
        <end position="560"/>
    </location>
</feature>
<sequence>MAMRGVFHELMIGNKVSRYNSLDFVDNNSHFELKWKKAPRSVKDERGICLEAIRDQGRGKRYHEASCNIQTYRMLTYTSNFTLTPPSAAAAGGKIKMQDSSNHPATMVAMILPAAVCLVVVIALLLYHYYRRASGPVWIPKLASIRGRYRTMSNEDQASPDSFIMGFTNPITESSVDCFDKADGKVTILGYRPLREDADKYGFKGYSQHFKHMFPRDRLVFGTELGTGWFGKVYEADALRVKTGLRKTKVMVKELRKHSDTKAKESFLKETDILRCVEHKNVLSVLGQSTEQEPFLVVLEHSPLGDLKKFLLDQRSNRKRDGVPLPLRMSIDIASGLHCLHANYYYHSDLAARNCLVFPDLSVKIGDYGIARCNYKNDYYNRPQAPNTIPIRWLAPECVAFQEDGTLVNKLLSSQGNCKVHRLGQLFVGKGGFRVFVELVEHEGTNQGVDWTILFLIQSFTESGDTRPSVQKLESTLMSLMSGHSVPCLTTSDNVKQRTALLESQASPDTKGNPQPIAVVRPLRLEQDEPNSNHNEVHQINSNDHEQTSSDVEVTIISSESPPPVTYIGNPSEELGDCSEKAESPSSEVSCVDSQTSVIVHPEDHEYVMVPGEVIRRRGSILKNPNAPSKPPKVVHFPVNILALRTVHKYERMDSFEEDEADAIPRTDEEDGEESGGSKSKFPAEKDFESLHSELTAVNGTDLANEPPLSPTEKKIRMAARRKKLLEDGDKEWVTAVESNPDQPA</sequence>
<dbReference type="SUPFAM" id="SSF56112">
    <property type="entry name" value="Protein kinase-like (PK-like)"/>
    <property type="match status" value="1"/>
</dbReference>
<evidence type="ECO:0000313" key="5">
    <source>
        <dbReference type="Proteomes" id="UP000275408"/>
    </source>
</evidence>
<proteinExistence type="predicted"/>
<dbReference type="PANTHER" id="PTHR24417">
    <property type="entry name" value="SERINE/THREONINE-PROTEIN KINASE LMTK1"/>
    <property type="match status" value="1"/>
</dbReference>
<evidence type="ECO:0000256" key="2">
    <source>
        <dbReference type="SAM" id="Phobius"/>
    </source>
</evidence>
<reference evidence="4 5" key="1">
    <citation type="journal article" date="2018" name="Sci. Rep.">
        <title>Comparative analysis of the Pocillopora damicornis genome highlights role of immune system in coral evolution.</title>
        <authorList>
            <person name="Cunning R."/>
            <person name="Bay R.A."/>
            <person name="Gillette P."/>
            <person name="Baker A.C."/>
            <person name="Traylor-Knowles N."/>
        </authorList>
    </citation>
    <scope>NUCLEOTIDE SEQUENCE [LARGE SCALE GENOMIC DNA]</scope>
    <source>
        <strain evidence="4">RSMAS</strain>
        <tissue evidence="4">Whole animal</tissue>
    </source>
</reference>